<keyword evidence="8 11" id="KW-0238">DNA-binding</keyword>
<feature type="binding site" evidence="11">
    <location>
        <position position="94"/>
    </location>
    <ligand>
        <name>[4Fe-4S] cluster</name>
        <dbReference type="ChEBI" id="CHEBI:49883"/>
    </ligand>
</feature>
<evidence type="ECO:0000259" key="13">
    <source>
        <dbReference type="PROSITE" id="PS51674"/>
    </source>
</evidence>
<feature type="region of interest" description="Disordered" evidence="12">
    <location>
        <begin position="1"/>
        <end position="58"/>
    </location>
</feature>
<dbReference type="InterPro" id="IPR003482">
    <property type="entry name" value="Whib"/>
</dbReference>
<keyword evidence="11" id="KW-0963">Cytoplasm</keyword>
<evidence type="ECO:0000256" key="8">
    <source>
        <dbReference type="ARBA" id="ARBA00023125"/>
    </source>
</evidence>
<evidence type="ECO:0000256" key="12">
    <source>
        <dbReference type="SAM" id="MobiDB-lite"/>
    </source>
</evidence>
<keyword evidence="15" id="KW-1185">Reference proteome</keyword>
<evidence type="ECO:0000256" key="4">
    <source>
        <dbReference type="ARBA" id="ARBA00022723"/>
    </source>
</evidence>
<feature type="binding site" evidence="11">
    <location>
        <position position="100"/>
    </location>
    <ligand>
        <name>[4Fe-4S] cluster</name>
        <dbReference type="ChEBI" id="CHEBI:49883"/>
    </ligand>
</feature>
<dbReference type="PROSITE" id="PS51674">
    <property type="entry name" value="4FE4S_WBL"/>
    <property type="match status" value="1"/>
</dbReference>
<keyword evidence="6 11" id="KW-0411">Iron-sulfur</keyword>
<evidence type="ECO:0000313" key="15">
    <source>
        <dbReference type="Proteomes" id="UP000579647"/>
    </source>
</evidence>
<dbReference type="HAMAP" id="MF_01479">
    <property type="entry name" value="WhiB"/>
    <property type="match status" value="1"/>
</dbReference>
<dbReference type="Pfam" id="PF02467">
    <property type="entry name" value="Whib"/>
    <property type="match status" value="1"/>
</dbReference>
<evidence type="ECO:0000256" key="9">
    <source>
        <dbReference type="ARBA" id="ARBA00023157"/>
    </source>
</evidence>
<dbReference type="EMBL" id="JACHDO010000001">
    <property type="protein sequence ID" value="MBB5488913.1"/>
    <property type="molecule type" value="Genomic_DNA"/>
</dbReference>
<feature type="domain" description="4Fe-4S Wbl-type" evidence="13">
    <location>
        <begin position="67"/>
        <end position="124"/>
    </location>
</feature>
<evidence type="ECO:0000256" key="2">
    <source>
        <dbReference type="ARBA" id="ARBA00006597"/>
    </source>
</evidence>
<name>A0A840W0V5_9ACTN</name>
<accession>A0A840W0V5</accession>
<evidence type="ECO:0000256" key="11">
    <source>
        <dbReference type="HAMAP-Rule" id="MF_01479"/>
    </source>
</evidence>
<evidence type="ECO:0000256" key="10">
    <source>
        <dbReference type="ARBA" id="ARBA00023163"/>
    </source>
</evidence>
<comment type="similarity">
    <text evidence="2 11">Belongs to the WhiB family.</text>
</comment>
<comment type="PTM">
    <text evidence="11">Upon Fe-S cluster removal intramolecular disulfide bonds are formed.</text>
</comment>
<dbReference type="Proteomes" id="UP000579647">
    <property type="component" value="Unassembled WGS sequence"/>
</dbReference>
<dbReference type="GO" id="GO:0035731">
    <property type="term" value="F:dinitrosyl-iron complex binding"/>
    <property type="evidence" value="ECO:0007669"/>
    <property type="project" value="UniProtKB-UniRule"/>
</dbReference>
<dbReference type="GO" id="GO:0045892">
    <property type="term" value="P:negative regulation of DNA-templated transcription"/>
    <property type="evidence" value="ECO:0007669"/>
    <property type="project" value="TreeGrafter"/>
</dbReference>
<feature type="binding site" evidence="11">
    <location>
        <position position="91"/>
    </location>
    <ligand>
        <name>[4Fe-4S] cluster</name>
        <dbReference type="ChEBI" id="CHEBI:49883"/>
    </ligand>
</feature>
<sequence length="144" mass="15302">MDDEPTHGADGPRAARSGGPGPVRDVAARKPAPRPPGAGGPSGAHRRADGLTAPDGGEARGWWGYAACRGRDPDLWFPAQGGSVRAAKRVCRVCPVQLNCLAEAMRRDEQYGVWGGASEEERRRYRVAVRGEREGGTGERSRAA</sequence>
<keyword evidence="9 11" id="KW-1015">Disulfide bond</keyword>
<organism evidence="14 15">
    <name type="scientific">Nocardiopsis metallicus</name>
    <dbReference type="NCBI Taxonomy" id="179819"/>
    <lineage>
        <taxon>Bacteria</taxon>
        <taxon>Bacillati</taxon>
        <taxon>Actinomycetota</taxon>
        <taxon>Actinomycetes</taxon>
        <taxon>Streptosporangiales</taxon>
        <taxon>Nocardiopsidaceae</taxon>
        <taxon>Nocardiopsis</taxon>
    </lineage>
</organism>
<dbReference type="InterPro" id="IPR034768">
    <property type="entry name" value="4FE4S_WBL"/>
</dbReference>
<feature type="compositionally biased region" description="Low complexity" evidence="12">
    <location>
        <begin position="8"/>
        <end position="17"/>
    </location>
</feature>
<dbReference type="RefSeq" id="WP_184360295.1">
    <property type="nucleotide sequence ID" value="NZ_BAAAKM010000013.1"/>
</dbReference>
<evidence type="ECO:0000256" key="7">
    <source>
        <dbReference type="ARBA" id="ARBA00023015"/>
    </source>
</evidence>
<keyword evidence="3 11" id="KW-0004">4Fe-4S</keyword>
<dbReference type="GO" id="GO:0005737">
    <property type="term" value="C:cytoplasm"/>
    <property type="evidence" value="ECO:0007669"/>
    <property type="project" value="UniProtKB-SubCell"/>
</dbReference>
<keyword evidence="4 11" id="KW-0479">Metal-binding</keyword>
<keyword evidence="7 11" id="KW-0805">Transcription regulation</keyword>
<dbReference type="GO" id="GO:0046872">
    <property type="term" value="F:metal ion binding"/>
    <property type="evidence" value="ECO:0007669"/>
    <property type="project" value="UniProtKB-KW"/>
</dbReference>
<comment type="cofactor">
    <cofactor evidence="11">
        <name>[4Fe-4S] cluster</name>
        <dbReference type="ChEBI" id="CHEBI:49883"/>
    </cofactor>
    <text evidence="11">Binds 1 [4Fe-4S] cluster per subunit. Following nitrosylation of the [4Fe-4S] cluster binds 1 [4Fe-8(NO)] cluster per subunit.</text>
</comment>
<comment type="function">
    <text evidence="11">Acts as a transcriptional regulator. Probably redox-responsive. The apo- but not holo-form probably binds DNA.</text>
</comment>
<gene>
    <name evidence="11" type="primary">whiB</name>
    <name evidence="14" type="ORF">HNR07_000050</name>
</gene>
<evidence type="ECO:0000256" key="1">
    <source>
        <dbReference type="ARBA" id="ARBA00004496"/>
    </source>
</evidence>
<dbReference type="PANTHER" id="PTHR38839">
    <property type="entry name" value="TRANSCRIPTIONAL REGULATOR WHID-RELATED"/>
    <property type="match status" value="1"/>
</dbReference>
<comment type="caution">
    <text evidence="14">The sequence shown here is derived from an EMBL/GenBank/DDBJ whole genome shotgun (WGS) entry which is preliminary data.</text>
</comment>
<dbReference type="GO" id="GO:0045454">
    <property type="term" value="P:cell redox homeostasis"/>
    <property type="evidence" value="ECO:0007669"/>
    <property type="project" value="TreeGrafter"/>
</dbReference>
<proteinExistence type="inferred from homology"/>
<dbReference type="GO" id="GO:0051539">
    <property type="term" value="F:4 iron, 4 sulfur cluster binding"/>
    <property type="evidence" value="ECO:0007669"/>
    <property type="project" value="UniProtKB-UniRule"/>
</dbReference>
<evidence type="ECO:0000256" key="5">
    <source>
        <dbReference type="ARBA" id="ARBA00023004"/>
    </source>
</evidence>
<comment type="subcellular location">
    <subcellularLocation>
        <location evidence="1 11">Cytoplasm</location>
    </subcellularLocation>
</comment>
<evidence type="ECO:0000313" key="14">
    <source>
        <dbReference type="EMBL" id="MBB5488913.1"/>
    </source>
</evidence>
<dbReference type="GO" id="GO:0047134">
    <property type="term" value="F:protein-disulfide reductase [NAD(P)H] activity"/>
    <property type="evidence" value="ECO:0007669"/>
    <property type="project" value="TreeGrafter"/>
</dbReference>
<reference evidence="14 15" key="1">
    <citation type="submission" date="2020-08" db="EMBL/GenBank/DDBJ databases">
        <title>Sequencing the genomes of 1000 actinobacteria strains.</title>
        <authorList>
            <person name="Klenk H.-P."/>
        </authorList>
    </citation>
    <scope>NUCLEOTIDE SEQUENCE [LARGE SCALE GENOMIC DNA]</scope>
    <source>
        <strain evidence="14 15">DSM 44598</strain>
    </source>
</reference>
<keyword evidence="5 11" id="KW-0408">Iron</keyword>
<dbReference type="AlphaFoldDB" id="A0A840W0V5"/>
<comment type="PTM">
    <text evidence="11">The Fe-S cluster can be nitrosylated by nitric oxide (NO).</text>
</comment>
<dbReference type="GO" id="GO:0003677">
    <property type="term" value="F:DNA binding"/>
    <property type="evidence" value="ECO:0007669"/>
    <property type="project" value="UniProtKB-UniRule"/>
</dbReference>
<keyword evidence="10 11" id="KW-0804">Transcription</keyword>
<evidence type="ECO:0000256" key="6">
    <source>
        <dbReference type="ARBA" id="ARBA00023014"/>
    </source>
</evidence>
<feature type="binding site" evidence="11">
    <location>
        <position position="68"/>
    </location>
    <ligand>
        <name>[4Fe-4S] cluster</name>
        <dbReference type="ChEBI" id="CHEBI:49883"/>
    </ligand>
</feature>
<protein>
    <recommendedName>
        <fullName evidence="11">Transcriptional regulator WhiB</fullName>
    </recommendedName>
</protein>
<evidence type="ECO:0000256" key="3">
    <source>
        <dbReference type="ARBA" id="ARBA00022485"/>
    </source>
</evidence>